<evidence type="ECO:0000256" key="2">
    <source>
        <dbReference type="ARBA" id="ARBA00004141"/>
    </source>
</evidence>
<feature type="transmembrane region" description="Helical" evidence="8">
    <location>
        <begin position="40"/>
        <end position="58"/>
    </location>
</feature>
<evidence type="ECO:0000313" key="9">
    <source>
        <dbReference type="EMBL" id="PKY52088.1"/>
    </source>
</evidence>
<dbReference type="Proteomes" id="UP000234323">
    <property type="component" value="Unassembled WGS sequence"/>
</dbReference>
<dbReference type="AlphaFoldDB" id="A0A2I1GZN6"/>
<keyword evidence="10" id="KW-1185">Reference proteome</keyword>
<evidence type="ECO:0000256" key="6">
    <source>
        <dbReference type="ARBA" id="ARBA00022989"/>
    </source>
</evidence>
<evidence type="ECO:0000256" key="5">
    <source>
        <dbReference type="ARBA" id="ARBA00022692"/>
    </source>
</evidence>
<keyword evidence="7 8" id="KW-0472">Membrane</keyword>
<keyword evidence="5 8" id="KW-0812">Transmembrane</keyword>
<dbReference type="VEuPathDB" id="FungiDB:RhiirFUN_019661"/>
<gene>
    <name evidence="9" type="ORF">RhiirA4_435598</name>
</gene>
<evidence type="ECO:0000256" key="1">
    <source>
        <dbReference type="ARBA" id="ARBA00003246"/>
    </source>
</evidence>
<feature type="transmembrane region" description="Helical" evidence="8">
    <location>
        <begin position="103"/>
        <end position="122"/>
    </location>
</feature>
<organism evidence="9 10">
    <name type="scientific">Rhizophagus irregularis</name>
    <dbReference type="NCBI Taxonomy" id="588596"/>
    <lineage>
        <taxon>Eukaryota</taxon>
        <taxon>Fungi</taxon>
        <taxon>Fungi incertae sedis</taxon>
        <taxon>Mucoromycota</taxon>
        <taxon>Glomeromycotina</taxon>
        <taxon>Glomeromycetes</taxon>
        <taxon>Glomerales</taxon>
        <taxon>Glomeraceae</taxon>
        <taxon>Rhizophagus</taxon>
    </lineage>
</organism>
<dbReference type="EMBL" id="LLXI01001135">
    <property type="protein sequence ID" value="PKY52088.1"/>
    <property type="molecule type" value="Genomic_DNA"/>
</dbReference>
<dbReference type="PANTHER" id="PTHR13019">
    <property type="entry name" value="GOLGI APPARATUS MEMBRANE PROTEIN TVP23"/>
    <property type="match status" value="1"/>
</dbReference>
<dbReference type="VEuPathDB" id="FungiDB:FUN_018281"/>
<evidence type="ECO:0000256" key="4">
    <source>
        <dbReference type="ARBA" id="ARBA00013603"/>
    </source>
</evidence>
<evidence type="ECO:0000256" key="3">
    <source>
        <dbReference type="ARBA" id="ARBA00005467"/>
    </source>
</evidence>
<feature type="transmembrane region" description="Helical" evidence="8">
    <location>
        <begin position="12"/>
        <end position="34"/>
    </location>
</feature>
<comment type="similarity">
    <text evidence="3 8">Belongs to the TVP23 family.</text>
</comment>
<sequence>MVRVQLRNYNIYAHPVALAFHLLFRTGAIAIYLFGRLFTTNFSLIFIICVLLLSFDFWTVKNVTGRLLVGLRWWNDIQPDGTNAWVFESRDPSRPVNPIDSRIFWISLYVALVIWLFLAFLTLFNPEWLLIVIVAIILNMANVVGYTQCDKDAKKKWAASFATRAATSNPSMVGKLFSAGLGRFFG</sequence>
<comment type="function">
    <text evidence="1 8">Golgi membrane protein involved in vesicular trafficking.</text>
</comment>
<dbReference type="GO" id="GO:0000139">
    <property type="term" value="C:Golgi membrane"/>
    <property type="evidence" value="ECO:0007669"/>
    <property type="project" value="UniProtKB-SubCell"/>
</dbReference>
<proteinExistence type="inferred from homology"/>
<protein>
    <recommendedName>
        <fullName evidence="4 8">Golgi apparatus membrane protein TVP23</fullName>
    </recommendedName>
</protein>
<accession>A0A2I1GZN6</accession>
<comment type="subcellular location">
    <subcellularLocation>
        <location evidence="8">Golgi apparatus membrane</location>
        <topology evidence="8">Multi-pass membrane protein</topology>
    </subcellularLocation>
    <subcellularLocation>
        <location evidence="2">Membrane</location>
        <topology evidence="2">Multi-pass membrane protein</topology>
    </subcellularLocation>
</comment>
<name>A0A2I1GZN6_9GLOM</name>
<reference evidence="9 10" key="1">
    <citation type="submission" date="2015-10" db="EMBL/GenBank/DDBJ databases">
        <title>Genome analyses suggest a sexual origin of heterokaryosis in a supposedly ancient asexual fungus.</title>
        <authorList>
            <person name="Ropars J."/>
            <person name="Sedzielewska K."/>
            <person name="Noel J."/>
            <person name="Charron P."/>
            <person name="Farinelli L."/>
            <person name="Marton T."/>
            <person name="Kruger M."/>
            <person name="Pelin A."/>
            <person name="Brachmann A."/>
            <person name="Corradi N."/>
        </authorList>
    </citation>
    <scope>NUCLEOTIDE SEQUENCE [LARGE SCALE GENOMIC DNA]</scope>
    <source>
        <strain evidence="9 10">A4</strain>
    </source>
</reference>
<dbReference type="VEuPathDB" id="FungiDB:RhiirA1_392113"/>
<dbReference type="Pfam" id="PF05832">
    <property type="entry name" value="DUF846"/>
    <property type="match status" value="1"/>
</dbReference>
<keyword evidence="6 8" id="KW-1133">Transmembrane helix</keyword>
<keyword evidence="8" id="KW-0333">Golgi apparatus</keyword>
<evidence type="ECO:0000256" key="7">
    <source>
        <dbReference type="ARBA" id="ARBA00023136"/>
    </source>
</evidence>
<evidence type="ECO:0000313" key="10">
    <source>
        <dbReference type="Proteomes" id="UP000234323"/>
    </source>
</evidence>
<dbReference type="GO" id="GO:0016192">
    <property type="term" value="P:vesicle-mediated transport"/>
    <property type="evidence" value="ECO:0007669"/>
    <property type="project" value="TreeGrafter"/>
</dbReference>
<comment type="caution">
    <text evidence="9">The sequence shown here is derived from an EMBL/GenBank/DDBJ whole genome shotgun (WGS) entry which is preliminary data.</text>
</comment>
<dbReference type="InterPro" id="IPR008564">
    <property type="entry name" value="TVP23-like"/>
</dbReference>
<evidence type="ECO:0000256" key="8">
    <source>
        <dbReference type="RuleBase" id="RU361206"/>
    </source>
</evidence>
<dbReference type="PANTHER" id="PTHR13019:SF7">
    <property type="entry name" value="GOLGI APPARATUS MEMBRANE PROTEIN TVP23"/>
    <property type="match status" value="1"/>
</dbReference>
<dbReference type="GO" id="GO:0009306">
    <property type="term" value="P:protein secretion"/>
    <property type="evidence" value="ECO:0007669"/>
    <property type="project" value="TreeGrafter"/>
</dbReference>
<feature type="transmembrane region" description="Helical" evidence="8">
    <location>
        <begin position="128"/>
        <end position="147"/>
    </location>
</feature>